<gene>
    <name evidence="1" type="ORF">SAMN02910280_1246</name>
</gene>
<dbReference type="EMBL" id="FPIP01000002">
    <property type="protein sequence ID" value="SFW22980.1"/>
    <property type="molecule type" value="Genomic_DNA"/>
</dbReference>
<evidence type="ECO:0000313" key="2">
    <source>
        <dbReference type="Proteomes" id="UP000183461"/>
    </source>
</evidence>
<dbReference type="Gene3D" id="3.30.559.10">
    <property type="entry name" value="Chloramphenicol acetyltransferase-like domain"/>
    <property type="match status" value="1"/>
</dbReference>
<protein>
    <recommendedName>
        <fullName evidence="3">Condensation domain-containing protein</fullName>
    </recommendedName>
</protein>
<dbReference type="InterPro" id="IPR023213">
    <property type="entry name" value="CAT-like_dom_sf"/>
</dbReference>
<proteinExistence type="predicted"/>
<name>A0A1K1MIH3_RUMFL</name>
<dbReference type="RefSeq" id="WP_072299603.1">
    <property type="nucleotide sequence ID" value="NZ_FPIP01000002.1"/>
</dbReference>
<dbReference type="SUPFAM" id="SSF52777">
    <property type="entry name" value="CoA-dependent acyltransferases"/>
    <property type="match status" value="1"/>
</dbReference>
<dbReference type="AlphaFoldDB" id="A0A1K1MIH3"/>
<dbReference type="Proteomes" id="UP000183461">
    <property type="component" value="Unassembled WGS sequence"/>
</dbReference>
<evidence type="ECO:0000313" key="1">
    <source>
        <dbReference type="EMBL" id="SFW22980.1"/>
    </source>
</evidence>
<organism evidence="1 2">
    <name type="scientific">Ruminococcus flavefaciens</name>
    <dbReference type="NCBI Taxonomy" id="1265"/>
    <lineage>
        <taxon>Bacteria</taxon>
        <taxon>Bacillati</taxon>
        <taxon>Bacillota</taxon>
        <taxon>Clostridia</taxon>
        <taxon>Eubacteriales</taxon>
        <taxon>Oscillospiraceae</taxon>
        <taxon>Ruminococcus</taxon>
    </lineage>
</organism>
<evidence type="ECO:0008006" key="3">
    <source>
        <dbReference type="Google" id="ProtNLM"/>
    </source>
</evidence>
<reference evidence="1 2" key="1">
    <citation type="submission" date="2016-11" db="EMBL/GenBank/DDBJ databases">
        <authorList>
            <person name="Jaros S."/>
            <person name="Januszkiewicz K."/>
            <person name="Wedrychowicz H."/>
        </authorList>
    </citation>
    <scope>NUCLEOTIDE SEQUENCE [LARGE SCALE GENOMIC DNA]</scope>
    <source>
        <strain evidence="1 2">YL228</strain>
    </source>
</reference>
<accession>A0A1K1MIH3</accession>
<sequence>MYKIETERGDLFDVNMMIAMQIKVFGKASEAELTEAFRAAAQAFEILNCKVVIDQKGDAFYDNCGDPMNRIVFRDFKLEELIQEQERIRFRLENGEFLRCFVSYDNAHEMKLCFLMHHLGGDGKSLCYFIEAFMKSLSGEKCEYRKIKLLNNETLPNTSKLSFLASLLTKVYNRKWRKQRRIFGFDDMETAYKSFWKSHKTTVKNVVTESSELSQKLKECKANKIGFTSYTIAEMIQDIPQPQEIGLAVDGRQDGNRTMSNQATGIAVIYRYDKGKTLAENAAVIDRAMKKKLSDENYKYLVLRFMSAFEPTLVDAVNLEFAGYFHSKITERLAKILGYGQNTKDLSITNLTRVDIPTDYGEYRLTDLIFVPPVVSYGKNIIGMVTVGDHLNTTYHHYLK</sequence>